<protein>
    <submittedName>
        <fullName evidence="1">Uncharacterized protein</fullName>
    </submittedName>
</protein>
<organism evidence="1 2">
    <name type="scientific">Decorospora gaudefroyi</name>
    <dbReference type="NCBI Taxonomy" id="184978"/>
    <lineage>
        <taxon>Eukaryota</taxon>
        <taxon>Fungi</taxon>
        <taxon>Dikarya</taxon>
        <taxon>Ascomycota</taxon>
        <taxon>Pezizomycotina</taxon>
        <taxon>Dothideomycetes</taxon>
        <taxon>Pleosporomycetidae</taxon>
        <taxon>Pleosporales</taxon>
        <taxon>Pleosporineae</taxon>
        <taxon>Pleosporaceae</taxon>
        <taxon>Decorospora</taxon>
    </lineage>
</organism>
<evidence type="ECO:0000313" key="1">
    <source>
        <dbReference type="EMBL" id="KAF1833817.1"/>
    </source>
</evidence>
<proteinExistence type="predicted"/>
<accession>A0A6A5KEE8</accession>
<gene>
    <name evidence="1" type="ORF">BDW02DRAFT_360994</name>
</gene>
<reference evidence="1" key="1">
    <citation type="submission" date="2020-01" db="EMBL/GenBank/DDBJ databases">
        <authorList>
            <consortium name="DOE Joint Genome Institute"/>
            <person name="Haridas S."/>
            <person name="Albert R."/>
            <person name="Binder M."/>
            <person name="Bloem J."/>
            <person name="Labutti K."/>
            <person name="Salamov A."/>
            <person name="Andreopoulos B."/>
            <person name="Baker S.E."/>
            <person name="Barry K."/>
            <person name="Bills G."/>
            <person name="Bluhm B.H."/>
            <person name="Cannon C."/>
            <person name="Castanera R."/>
            <person name="Culley D.E."/>
            <person name="Daum C."/>
            <person name="Ezra D."/>
            <person name="Gonzalez J.B."/>
            <person name="Henrissat B."/>
            <person name="Kuo A."/>
            <person name="Liang C."/>
            <person name="Lipzen A."/>
            <person name="Lutzoni F."/>
            <person name="Magnuson J."/>
            <person name="Mondo S."/>
            <person name="Nolan M."/>
            <person name="Ohm R."/>
            <person name="Pangilinan J."/>
            <person name="Park H.-J."/>
            <person name="Ramirez L."/>
            <person name="Alfaro M."/>
            <person name="Sun H."/>
            <person name="Tritt A."/>
            <person name="Yoshinaga Y."/>
            <person name="Zwiers L.-H."/>
            <person name="Turgeon B.G."/>
            <person name="Goodwin S.B."/>
            <person name="Spatafora J.W."/>
            <person name="Crous P.W."/>
            <person name="Grigoriev I.V."/>
        </authorList>
    </citation>
    <scope>NUCLEOTIDE SEQUENCE</scope>
    <source>
        <strain evidence="1">P77</strain>
    </source>
</reference>
<dbReference type="EMBL" id="ML975312">
    <property type="protein sequence ID" value="KAF1833817.1"/>
    <property type="molecule type" value="Genomic_DNA"/>
</dbReference>
<sequence length="163" mass="17799">MPIFNASSGPARSDWPWTGHFSSHINVIPTVPDTVDADNWSTAFQGLLVEAKRRSTNGASAAEFPLVPRSSPFLHLTTHRASCPTIRSTSALWLLYDVISRDSNISTYATSGADIEISLCACDEPGCWLQKLHERPNEACPLPTRPILDTGSQYKKTSEAGIK</sequence>
<dbReference type="Proteomes" id="UP000800040">
    <property type="component" value="Unassembled WGS sequence"/>
</dbReference>
<dbReference type="AlphaFoldDB" id="A0A6A5KEE8"/>
<keyword evidence="2" id="KW-1185">Reference proteome</keyword>
<name>A0A6A5KEE8_9PLEO</name>
<evidence type="ECO:0000313" key="2">
    <source>
        <dbReference type="Proteomes" id="UP000800040"/>
    </source>
</evidence>